<comment type="similarity">
    <text evidence="11">Belongs to the G-protein coupled receptor 1 family.</text>
</comment>
<dbReference type="InterPro" id="IPR000725">
    <property type="entry name" value="Olfact_rcpt"/>
</dbReference>
<sequence length="339" mass="37388">MKEHALVCSKAYVVELWMTVNNRAMGMWLNESCTDGFILLGIFSHSTADLAHFSVVMVVFSVALCGNVLLLTLISIDARLHTPMYFFLSQLSLMDLMLVCTSVPKMAASFLSGRKTISFVGCGMQAGLLVSLVGSEGLLLGLMAYDRYVAISHPLHYSTRMSQRVCLQIAGSSWAFGMLDGLIQMVVAMSFPYCGSRFVDHFFCEVPALLKLACADTSLFETLLFACCVFMLLLPFSIIVASYVRILGAVLHMHSAQAGKRALATCSSHMTAVSLFYGAAMFIYLRPRRYRTPSHDKVVSIFYTVLSPMLNPLIYSLRNRDVMGALKKGLDCCKSSSQQ</sequence>
<dbReference type="GO" id="GO:0004930">
    <property type="term" value="F:G protein-coupled receptor activity"/>
    <property type="evidence" value="ECO:0007669"/>
    <property type="project" value="UniProtKB-KW"/>
</dbReference>
<evidence type="ECO:0000256" key="10">
    <source>
        <dbReference type="ARBA" id="ARBA00023224"/>
    </source>
</evidence>
<keyword evidence="7 12" id="KW-1133">Transmembrane helix</keyword>
<keyword evidence="5 11" id="KW-0812">Transmembrane</keyword>
<evidence type="ECO:0000256" key="12">
    <source>
        <dbReference type="RuleBase" id="RU363047"/>
    </source>
</evidence>
<feature type="transmembrane region" description="Helical" evidence="12">
    <location>
        <begin position="262"/>
        <end position="285"/>
    </location>
</feature>
<dbReference type="Gene3D" id="1.20.1070.10">
    <property type="entry name" value="Rhodopsin 7-helix transmembrane proteins"/>
    <property type="match status" value="1"/>
</dbReference>
<dbReference type="GeneID" id="114510355"/>
<dbReference type="SUPFAM" id="SSF81321">
    <property type="entry name" value="Family A G protein-coupled receptor-like"/>
    <property type="match status" value="1"/>
</dbReference>
<evidence type="ECO:0000256" key="11">
    <source>
        <dbReference type="RuleBase" id="RU000688"/>
    </source>
</evidence>
<comment type="function">
    <text evidence="1">Putative odorant or sperm cell receptor.</text>
</comment>
<comment type="subcellular location">
    <subcellularLocation>
        <location evidence="2 12">Cell membrane</location>
        <topology evidence="2 12">Multi-pass membrane protein</topology>
    </subcellularLocation>
</comment>
<dbReference type="InterPro" id="IPR017452">
    <property type="entry name" value="GPCR_Rhodpsn_7TM"/>
</dbReference>
<evidence type="ECO:0000256" key="2">
    <source>
        <dbReference type="ARBA" id="ARBA00004651"/>
    </source>
</evidence>
<evidence type="ECO:0000259" key="13">
    <source>
        <dbReference type="PROSITE" id="PS50262"/>
    </source>
</evidence>
<proteinExistence type="inferred from homology"/>
<dbReference type="PROSITE" id="PS00237">
    <property type="entry name" value="G_PROTEIN_RECEP_F1_1"/>
    <property type="match status" value="1"/>
</dbReference>
<keyword evidence="9 12" id="KW-0472">Membrane</keyword>
<feature type="transmembrane region" description="Helical" evidence="12">
    <location>
        <begin position="223"/>
        <end position="250"/>
    </location>
</feature>
<dbReference type="FunCoup" id="A0A7E6CTD3">
    <property type="interactions" value="8"/>
</dbReference>
<keyword evidence="11" id="KW-0675">Receptor</keyword>
<evidence type="ECO:0000313" key="15">
    <source>
        <dbReference type="RefSeq" id="XP_035870041.1"/>
    </source>
</evidence>
<evidence type="ECO:0000256" key="1">
    <source>
        <dbReference type="ARBA" id="ARBA00003929"/>
    </source>
</evidence>
<evidence type="ECO:0000256" key="3">
    <source>
        <dbReference type="ARBA" id="ARBA00022475"/>
    </source>
</evidence>
<feature type="transmembrane region" description="Helical" evidence="12">
    <location>
        <begin position="50"/>
        <end position="73"/>
    </location>
</feature>
<dbReference type="PANTHER" id="PTHR26453">
    <property type="entry name" value="OLFACTORY RECEPTOR"/>
    <property type="match status" value="1"/>
</dbReference>
<feature type="transmembrane region" description="Helical" evidence="12">
    <location>
        <begin position="165"/>
        <end position="191"/>
    </location>
</feature>
<dbReference type="GO" id="GO:0004984">
    <property type="term" value="F:olfactory receptor activity"/>
    <property type="evidence" value="ECO:0007669"/>
    <property type="project" value="InterPro"/>
</dbReference>
<evidence type="ECO:0000256" key="8">
    <source>
        <dbReference type="ARBA" id="ARBA00023040"/>
    </source>
</evidence>
<evidence type="ECO:0000256" key="7">
    <source>
        <dbReference type="ARBA" id="ARBA00022989"/>
    </source>
</evidence>
<dbReference type="FunFam" id="1.20.1070.10:FF:000008">
    <property type="entry name" value="Olfactory receptor"/>
    <property type="match status" value="1"/>
</dbReference>
<keyword evidence="14" id="KW-1185">Reference proteome</keyword>
<keyword evidence="4 12" id="KW-0716">Sensory transduction</keyword>
<dbReference type="Pfam" id="PF13853">
    <property type="entry name" value="7tm_4"/>
    <property type="match status" value="1"/>
</dbReference>
<evidence type="ECO:0000256" key="6">
    <source>
        <dbReference type="ARBA" id="ARBA00022725"/>
    </source>
</evidence>
<keyword evidence="3 12" id="KW-1003">Cell membrane</keyword>
<name>A0A7E6CTD3_9CHIR</name>
<evidence type="ECO:0000256" key="4">
    <source>
        <dbReference type="ARBA" id="ARBA00022606"/>
    </source>
</evidence>
<dbReference type="OrthoDB" id="9824700at2759"/>
<protein>
    <recommendedName>
        <fullName evidence="12">Olfactory receptor</fullName>
    </recommendedName>
</protein>
<feature type="transmembrane region" description="Helical" evidence="12">
    <location>
        <begin position="124"/>
        <end position="145"/>
    </location>
</feature>
<dbReference type="PRINTS" id="PR00237">
    <property type="entry name" value="GPCRRHODOPSN"/>
</dbReference>
<feature type="transmembrane region" description="Helical" evidence="12">
    <location>
        <begin position="85"/>
        <end position="104"/>
    </location>
</feature>
<keyword evidence="8 11" id="KW-0297">G-protein coupled receptor</keyword>
<evidence type="ECO:0000256" key="5">
    <source>
        <dbReference type="ARBA" id="ARBA00022692"/>
    </source>
</evidence>
<reference evidence="15" key="1">
    <citation type="submission" date="2025-08" db="UniProtKB">
        <authorList>
            <consortium name="RefSeq"/>
        </authorList>
    </citation>
    <scope>IDENTIFICATION</scope>
    <source>
        <tissue evidence="15">Muscle</tissue>
    </source>
</reference>
<dbReference type="InParanoid" id="A0A7E6CTD3"/>
<dbReference type="InterPro" id="IPR000276">
    <property type="entry name" value="GPCR_Rhodpsn"/>
</dbReference>
<dbReference type="CDD" id="cd15421">
    <property type="entry name" value="7tmA_OR2T-like"/>
    <property type="match status" value="1"/>
</dbReference>
<evidence type="ECO:0000313" key="14">
    <source>
        <dbReference type="Proteomes" id="UP000504628"/>
    </source>
</evidence>
<evidence type="ECO:0000256" key="9">
    <source>
        <dbReference type="ARBA" id="ARBA00023136"/>
    </source>
</evidence>
<dbReference type="RefSeq" id="XP_035870041.1">
    <property type="nucleotide sequence ID" value="XM_036014148.1"/>
</dbReference>
<keyword evidence="6 12" id="KW-0552">Olfaction</keyword>
<organism evidence="14 15">
    <name type="scientific">Phyllostomus discolor</name>
    <name type="common">pale spear-nosed bat</name>
    <dbReference type="NCBI Taxonomy" id="89673"/>
    <lineage>
        <taxon>Eukaryota</taxon>
        <taxon>Metazoa</taxon>
        <taxon>Chordata</taxon>
        <taxon>Craniata</taxon>
        <taxon>Vertebrata</taxon>
        <taxon>Euteleostomi</taxon>
        <taxon>Mammalia</taxon>
        <taxon>Eutheria</taxon>
        <taxon>Laurasiatheria</taxon>
        <taxon>Chiroptera</taxon>
        <taxon>Yangochiroptera</taxon>
        <taxon>Phyllostomidae</taxon>
        <taxon>Phyllostominae</taxon>
        <taxon>Phyllostomus</taxon>
    </lineage>
</organism>
<dbReference type="Proteomes" id="UP000504628">
    <property type="component" value="Chromosome 13"/>
</dbReference>
<gene>
    <name evidence="15" type="primary">LOC114510355</name>
</gene>
<feature type="domain" description="G-protein coupled receptors family 1 profile" evidence="13">
    <location>
        <begin position="66"/>
        <end position="315"/>
    </location>
</feature>
<keyword evidence="10 11" id="KW-0807">Transducer</keyword>
<dbReference type="PRINTS" id="PR00245">
    <property type="entry name" value="OLFACTORYR"/>
</dbReference>
<feature type="transmembrane region" description="Helical" evidence="12">
    <location>
        <begin position="297"/>
        <end position="317"/>
    </location>
</feature>
<accession>A0A7E6CTD3</accession>
<dbReference type="AlphaFoldDB" id="A0A7E6CTD3"/>
<dbReference type="PROSITE" id="PS50262">
    <property type="entry name" value="G_PROTEIN_RECEP_F1_2"/>
    <property type="match status" value="1"/>
</dbReference>
<dbReference type="GO" id="GO:0005886">
    <property type="term" value="C:plasma membrane"/>
    <property type="evidence" value="ECO:0007669"/>
    <property type="project" value="UniProtKB-SubCell"/>
</dbReference>